<proteinExistence type="predicted"/>
<dbReference type="EMBL" id="FUYR01000004">
    <property type="protein sequence ID" value="SKB85414.1"/>
    <property type="molecule type" value="Genomic_DNA"/>
</dbReference>
<dbReference type="RefSeq" id="WP_079703591.1">
    <property type="nucleotide sequence ID" value="NZ_FUYR01000004.1"/>
</dbReference>
<protein>
    <submittedName>
        <fullName evidence="4">Uncharacterized protein YjiK</fullName>
    </submittedName>
</protein>
<dbReference type="GO" id="GO:0005886">
    <property type="term" value="C:plasma membrane"/>
    <property type="evidence" value="ECO:0007669"/>
    <property type="project" value="UniProtKB-SubCell"/>
</dbReference>
<dbReference type="SUPFAM" id="SSF50956">
    <property type="entry name" value="Thermostable phytase (3-phytase)"/>
    <property type="match status" value="1"/>
</dbReference>
<keyword evidence="2" id="KW-1003">Cell membrane</keyword>
<evidence type="ECO:0000313" key="4">
    <source>
        <dbReference type="EMBL" id="SKB85414.1"/>
    </source>
</evidence>
<organism evidence="4 5">
    <name type="scientific">Daejeonella lutea</name>
    <dbReference type="NCBI Taxonomy" id="572036"/>
    <lineage>
        <taxon>Bacteria</taxon>
        <taxon>Pseudomonadati</taxon>
        <taxon>Bacteroidota</taxon>
        <taxon>Sphingobacteriia</taxon>
        <taxon>Sphingobacteriales</taxon>
        <taxon>Sphingobacteriaceae</taxon>
        <taxon>Daejeonella</taxon>
    </lineage>
</organism>
<dbReference type="Proteomes" id="UP000189981">
    <property type="component" value="Unassembled WGS sequence"/>
</dbReference>
<keyword evidence="5" id="KW-1185">Reference proteome</keyword>
<comment type="subcellular location">
    <subcellularLocation>
        <location evidence="1">Cell membrane</location>
    </subcellularLocation>
</comment>
<dbReference type="AlphaFoldDB" id="A0A1T5EN75"/>
<name>A0A1T5EN75_9SPHI</name>
<dbReference type="InterPro" id="IPR009722">
    <property type="entry name" value="YjiK/CarP"/>
</dbReference>
<evidence type="ECO:0000256" key="2">
    <source>
        <dbReference type="ARBA" id="ARBA00022475"/>
    </source>
</evidence>
<evidence type="ECO:0000256" key="1">
    <source>
        <dbReference type="ARBA" id="ARBA00004236"/>
    </source>
</evidence>
<reference evidence="5" key="1">
    <citation type="submission" date="2017-02" db="EMBL/GenBank/DDBJ databases">
        <authorList>
            <person name="Varghese N."/>
            <person name="Submissions S."/>
        </authorList>
    </citation>
    <scope>NUCLEOTIDE SEQUENCE [LARGE SCALE GENOMIC DNA]</scope>
    <source>
        <strain evidence="5">DSM 22385</strain>
    </source>
</reference>
<evidence type="ECO:0000256" key="3">
    <source>
        <dbReference type="ARBA" id="ARBA00023136"/>
    </source>
</evidence>
<dbReference type="Pfam" id="PF06977">
    <property type="entry name" value="SdiA-regulated"/>
    <property type="match status" value="1"/>
</dbReference>
<sequence length="301" mass="33249">MIRNATLLIIIALASCNNPIVAEKAANDDPTSKVIFPTKNSVHELPPELSEISGITFLSDTVLVAIQDEEGILYYYNLPQNKIIKKQTFAGAGDYEDLARVGKDMYVITSEGKLTQIKNFESTNPVVNTVATPFTKKNDIEGMAYDSKNHRLLIAPKEHGLDENKTTKQIYGFDLKTMKFNPEPAFSIRLDDISAQFEGDALEESSKKFLKAIGNQNMNKVFRSSAITLNEKTGEIYVLSSLNGLIIILTPQGVMNQIIQFSGVEYKQPEGIAFAPNGKLYISNEGSKSGIGNIIEITHEH</sequence>
<dbReference type="PROSITE" id="PS51257">
    <property type="entry name" value="PROKAR_LIPOPROTEIN"/>
    <property type="match status" value="1"/>
</dbReference>
<accession>A0A1T5EN75</accession>
<dbReference type="STRING" id="572036.SAMN05661099_3071"/>
<dbReference type="Gene3D" id="2.40.10.500">
    <property type="match status" value="1"/>
</dbReference>
<keyword evidence="3" id="KW-0472">Membrane</keyword>
<dbReference type="OrthoDB" id="5292493at2"/>
<gene>
    <name evidence="4" type="ORF">SAMN05661099_3071</name>
</gene>
<evidence type="ECO:0000313" key="5">
    <source>
        <dbReference type="Proteomes" id="UP000189981"/>
    </source>
</evidence>